<gene>
    <name evidence="3" type="ORF">E5676_scaffold96G00230</name>
    <name evidence="2" type="ORF">E6C27_scaffold134G00260</name>
</gene>
<dbReference type="EMBL" id="SSTD01008275">
    <property type="protein sequence ID" value="TYK16768.1"/>
    <property type="molecule type" value="Genomic_DNA"/>
</dbReference>
<evidence type="ECO:0000313" key="3">
    <source>
        <dbReference type="EMBL" id="TYK16768.1"/>
    </source>
</evidence>
<accession>A0A5D3CZQ1</accession>
<feature type="region of interest" description="Disordered" evidence="1">
    <location>
        <begin position="1"/>
        <end position="24"/>
    </location>
</feature>
<name>A0A5D3CZQ1_CUCMM</name>
<reference evidence="4 5" key="1">
    <citation type="submission" date="2019-08" db="EMBL/GenBank/DDBJ databases">
        <title>Draft genome sequences of two oriental melons (Cucumis melo L. var makuwa).</title>
        <authorList>
            <person name="Kwon S.-Y."/>
        </authorList>
    </citation>
    <scope>NUCLEOTIDE SEQUENCE [LARGE SCALE GENOMIC DNA]</scope>
    <source>
        <strain evidence="5">cv. Chang Bougi</strain>
        <strain evidence="4">cv. SW 3</strain>
        <tissue evidence="3">Leaf</tissue>
    </source>
</reference>
<dbReference type="Proteomes" id="UP000321393">
    <property type="component" value="Unassembled WGS sequence"/>
</dbReference>
<organism evidence="3 5">
    <name type="scientific">Cucumis melo var. makuwa</name>
    <name type="common">Oriental melon</name>
    <dbReference type="NCBI Taxonomy" id="1194695"/>
    <lineage>
        <taxon>Eukaryota</taxon>
        <taxon>Viridiplantae</taxon>
        <taxon>Streptophyta</taxon>
        <taxon>Embryophyta</taxon>
        <taxon>Tracheophyta</taxon>
        <taxon>Spermatophyta</taxon>
        <taxon>Magnoliopsida</taxon>
        <taxon>eudicotyledons</taxon>
        <taxon>Gunneridae</taxon>
        <taxon>Pentapetalae</taxon>
        <taxon>rosids</taxon>
        <taxon>fabids</taxon>
        <taxon>Cucurbitales</taxon>
        <taxon>Cucurbitaceae</taxon>
        <taxon>Benincaseae</taxon>
        <taxon>Cucumis</taxon>
    </lineage>
</organism>
<feature type="compositionally biased region" description="Basic and acidic residues" evidence="1">
    <location>
        <begin position="1"/>
        <end position="15"/>
    </location>
</feature>
<sequence length="128" mass="14615">MKAEQVTKNDSDEPRTMSSFPSGFNKTDVMFLEFAKGLDNPVEGSSSVGDNSSKSNNGDISREYIEVIKGDLQQFFMLDFNGQAMNRFIEHQMLSNFKEFRDDCHRHFKKYSDPEEARTQPTTRIGGT</sequence>
<dbReference type="Proteomes" id="UP000321947">
    <property type="component" value="Unassembled WGS sequence"/>
</dbReference>
<dbReference type="OrthoDB" id="1921870at2759"/>
<comment type="caution">
    <text evidence="3">The sequence shown here is derived from an EMBL/GenBank/DDBJ whole genome shotgun (WGS) entry which is preliminary data.</text>
</comment>
<dbReference type="EMBL" id="SSTE01021884">
    <property type="protein sequence ID" value="KAA0031946.1"/>
    <property type="molecule type" value="Genomic_DNA"/>
</dbReference>
<evidence type="ECO:0000256" key="1">
    <source>
        <dbReference type="SAM" id="MobiDB-lite"/>
    </source>
</evidence>
<dbReference type="AlphaFoldDB" id="A0A5D3CZQ1"/>
<evidence type="ECO:0000313" key="2">
    <source>
        <dbReference type="EMBL" id="KAA0031946.1"/>
    </source>
</evidence>
<protein>
    <submittedName>
        <fullName evidence="3">CACTA en-spm transposon protein</fullName>
    </submittedName>
</protein>
<evidence type="ECO:0000313" key="5">
    <source>
        <dbReference type="Proteomes" id="UP000321947"/>
    </source>
</evidence>
<proteinExistence type="predicted"/>
<evidence type="ECO:0000313" key="4">
    <source>
        <dbReference type="Proteomes" id="UP000321393"/>
    </source>
</evidence>